<reference evidence="2 3" key="1">
    <citation type="submission" date="2018-08" db="EMBL/GenBank/DDBJ databases">
        <title>Recombination of ecologically and evolutionarily significant loci maintains genetic cohesion in the Pseudomonas syringae species complex.</title>
        <authorList>
            <person name="Dillon M."/>
            <person name="Thakur S."/>
            <person name="Almeida R.N.D."/>
            <person name="Weir B.S."/>
            <person name="Guttman D.S."/>
        </authorList>
    </citation>
    <scope>NUCLEOTIDE SEQUENCE [LARGE SCALE GENOMIC DNA]</scope>
    <source>
        <strain evidence="2 3">ICMP 3934</strain>
    </source>
</reference>
<dbReference type="PROSITE" id="PS50965">
    <property type="entry name" value="NERD"/>
    <property type="match status" value="1"/>
</dbReference>
<name>A0A0Q0DYV4_PSESX</name>
<evidence type="ECO:0000313" key="3">
    <source>
        <dbReference type="Proteomes" id="UP000282636"/>
    </source>
</evidence>
<dbReference type="RefSeq" id="WP_229624152.1">
    <property type="nucleotide sequence ID" value="NZ_BQUM01000027.1"/>
</dbReference>
<dbReference type="AlphaFoldDB" id="A0A0Q0DYV4"/>
<dbReference type="PANTHER" id="PTHR35287:SF1">
    <property type="entry name" value="SI:ZFOS-911D5.4"/>
    <property type="match status" value="1"/>
</dbReference>
<dbReference type="Pfam" id="PF08378">
    <property type="entry name" value="NERD"/>
    <property type="match status" value="1"/>
</dbReference>
<organism evidence="2 3">
    <name type="scientific">Pseudomonas syringae pv. theae</name>
    <dbReference type="NCBI Taxonomy" id="103985"/>
    <lineage>
        <taxon>Bacteria</taxon>
        <taxon>Pseudomonadati</taxon>
        <taxon>Pseudomonadota</taxon>
        <taxon>Gammaproteobacteria</taxon>
        <taxon>Pseudomonadales</taxon>
        <taxon>Pseudomonadaceae</taxon>
        <taxon>Pseudomonas</taxon>
        <taxon>Pseudomonas syringae</taxon>
    </lineage>
</organism>
<dbReference type="InterPro" id="IPR011528">
    <property type="entry name" value="NERD"/>
</dbReference>
<dbReference type="PANTHER" id="PTHR35287">
    <property type="entry name" value="SI:ZFOS-911D5.4"/>
    <property type="match status" value="1"/>
</dbReference>
<dbReference type="EMBL" id="RBTL01000337">
    <property type="protein sequence ID" value="RMT58572.1"/>
    <property type="molecule type" value="Genomic_DNA"/>
</dbReference>
<evidence type="ECO:0000259" key="1">
    <source>
        <dbReference type="PROSITE" id="PS50965"/>
    </source>
</evidence>
<proteinExistence type="predicted"/>
<evidence type="ECO:0000313" key="2">
    <source>
        <dbReference type="EMBL" id="RMT58572.1"/>
    </source>
</evidence>
<protein>
    <recommendedName>
        <fullName evidence="1">NERD domain-containing protein</fullName>
    </recommendedName>
</protein>
<accession>A0A0Q0DYV4</accession>
<comment type="caution">
    <text evidence="2">The sequence shown here is derived from an EMBL/GenBank/DDBJ whole genome shotgun (WGS) entry which is preliminary data.</text>
</comment>
<gene>
    <name evidence="2" type="ORF">ALP44_01419</name>
</gene>
<sequence length="181" mass="20761">MRINYLSPRGVLEVEHAALRELEAKLPREWGAYAAFRLVTRGSKQPLDIDLLLLTSNRILVVELKNWSGDITYSSGQWFHRGAPMPSPVDTTDNKARALKQLIQEKVPSLKVPFIESLVVLCHPKCRLISFPDEQLRFVTTLPEFVRTASERTRYETRFPDIPSKWTYRSANPLLSALIEN</sequence>
<dbReference type="Proteomes" id="UP000282636">
    <property type="component" value="Unassembled WGS sequence"/>
</dbReference>
<feature type="domain" description="NERD" evidence="1">
    <location>
        <begin position="10"/>
        <end position="122"/>
    </location>
</feature>